<keyword evidence="2" id="KW-1185">Reference proteome</keyword>
<sequence length="436" mass="48659">MTPRKSTGSSSSSPSSPSSSTASSSQGHSSSDCDYHEDAEGSQSSSVTTIASQEIAVSRDTAKSDHPILPVQPTTRRTGDQETTRKVDVGSRTPGATTESKRVPVSPLSLLSLLPLPNLQSILLSTLSIGPIPRHIAFVMDGNRRWARSSKSSIKQGHLSGFATLKKVLQVCLSLKGLDTVTVYAFAIDNFGRDAKEVDALMEIAKTRLLEMAGHGEVIARYKVRVRVIGRRQLLPQDVLEAVEKVEEMTRRNKGATLNICMPYASRDEIAGAVRERVEEKLEDFERSRRRRARDPDPRPGQDESSLRKRRGSDGSGRKERGGSIEQGEVFQREHSKAKEGCERGTEDWERDITVDELSRSMQLSHSPPLDILVRTSGVSRLSDFMLWQASNSDTHLHFVDKYWPSFGLSDMVPIILHWQRDRWMKMGRQWCGWDC</sequence>
<dbReference type="EMBL" id="KZ819696">
    <property type="protein sequence ID" value="PWN54099.1"/>
    <property type="molecule type" value="Genomic_DNA"/>
</dbReference>
<gene>
    <name evidence="1" type="ORF">IE53DRAFT_383348</name>
</gene>
<evidence type="ECO:0000313" key="1">
    <source>
        <dbReference type="EMBL" id="PWN54099.1"/>
    </source>
</evidence>
<proteinExistence type="predicted"/>
<organism evidence="1 2">
    <name type="scientific">Violaceomyces palustris</name>
    <dbReference type="NCBI Taxonomy" id="1673888"/>
    <lineage>
        <taxon>Eukaryota</taxon>
        <taxon>Fungi</taxon>
        <taxon>Dikarya</taxon>
        <taxon>Basidiomycota</taxon>
        <taxon>Ustilaginomycotina</taxon>
        <taxon>Ustilaginomycetes</taxon>
        <taxon>Violaceomycetales</taxon>
        <taxon>Violaceomycetaceae</taxon>
        <taxon>Violaceomyces</taxon>
    </lineage>
</organism>
<reference evidence="1 2" key="1">
    <citation type="journal article" date="2018" name="Mol. Biol. Evol.">
        <title>Broad Genomic Sampling Reveals a Smut Pathogenic Ancestry of the Fungal Clade Ustilaginomycotina.</title>
        <authorList>
            <person name="Kijpornyongpan T."/>
            <person name="Mondo S.J."/>
            <person name="Barry K."/>
            <person name="Sandor L."/>
            <person name="Lee J."/>
            <person name="Lipzen A."/>
            <person name="Pangilinan J."/>
            <person name="LaButti K."/>
            <person name="Hainaut M."/>
            <person name="Henrissat B."/>
            <person name="Grigoriev I.V."/>
            <person name="Spatafora J.W."/>
            <person name="Aime M.C."/>
        </authorList>
    </citation>
    <scope>NUCLEOTIDE SEQUENCE [LARGE SCALE GENOMIC DNA]</scope>
    <source>
        <strain evidence="1 2">SA 807</strain>
    </source>
</reference>
<protein>
    <submittedName>
        <fullName evidence="1">Undecaprenyl diphosphate synthase</fullName>
    </submittedName>
</protein>
<accession>A0ACD0P825</accession>
<name>A0ACD0P825_9BASI</name>
<dbReference type="Proteomes" id="UP000245626">
    <property type="component" value="Unassembled WGS sequence"/>
</dbReference>
<evidence type="ECO:0000313" key="2">
    <source>
        <dbReference type="Proteomes" id="UP000245626"/>
    </source>
</evidence>